<reference evidence="13" key="1">
    <citation type="submission" date="2018-06" db="EMBL/GenBank/DDBJ databases">
        <authorList>
            <person name="Zhirakovskaya E."/>
        </authorList>
    </citation>
    <scope>NUCLEOTIDE SEQUENCE</scope>
</reference>
<protein>
    <recommendedName>
        <fullName evidence="4">Type-4 uracil-DNA glycosylase</fullName>
        <ecNumber evidence="3">3.2.2.27</ecNumber>
    </recommendedName>
</protein>
<accession>A0A3B1AS43</accession>
<evidence type="ECO:0000313" key="13">
    <source>
        <dbReference type="EMBL" id="VAX02644.1"/>
    </source>
</evidence>
<dbReference type="PANTHER" id="PTHR33693">
    <property type="entry name" value="TYPE-5 URACIL-DNA GLYCOSYLASE"/>
    <property type="match status" value="1"/>
</dbReference>
<keyword evidence="5" id="KW-0004">4Fe-4S</keyword>
<dbReference type="CDD" id="cd10030">
    <property type="entry name" value="UDG-F4_TTUDGA_SPO1dp_like"/>
    <property type="match status" value="1"/>
</dbReference>
<dbReference type="GO" id="GO:0004844">
    <property type="term" value="F:uracil DNA N-glycosylase activity"/>
    <property type="evidence" value="ECO:0007669"/>
    <property type="project" value="UniProtKB-EC"/>
</dbReference>
<keyword evidence="13" id="KW-0326">Glycosidase</keyword>
<evidence type="ECO:0000259" key="12">
    <source>
        <dbReference type="SMART" id="SM00986"/>
    </source>
</evidence>
<dbReference type="InterPro" id="IPR036895">
    <property type="entry name" value="Uracil-DNA_glycosylase-like_sf"/>
</dbReference>
<evidence type="ECO:0000256" key="6">
    <source>
        <dbReference type="ARBA" id="ARBA00022723"/>
    </source>
</evidence>
<name>A0A3B1AS43_9ZZZZ</name>
<dbReference type="SMART" id="SM00987">
    <property type="entry name" value="UreE_C"/>
    <property type="match status" value="1"/>
</dbReference>
<dbReference type="EMBL" id="UOFW01000019">
    <property type="protein sequence ID" value="VAX02644.1"/>
    <property type="molecule type" value="Genomic_DNA"/>
</dbReference>
<dbReference type="InterPro" id="IPR005122">
    <property type="entry name" value="Uracil-DNA_glycosylase-like"/>
</dbReference>
<evidence type="ECO:0000256" key="9">
    <source>
        <dbReference type="ARBA" id="ARBA00023004"/>
    </source>
</evidence>
<dbReference type="SUPFAM" id="SSF52141">
    <property type="entry name" value="Uracil-DNA glycosylase-like"/>
    <property type="match status" value="1"/>
</dbReference>
<dbReference type="InterPro" id="IPR005273">
    <property type="entry name" value="Ura-DNA_glyco_family4"/>
</dbReference>
<evidence type="ECO:0000256" key="11">
    <source>
        <dbReference type="ARBA" id="ARBA00023204"/>
    </source>
</evidence>
<dbReference type="NCBIfam" id="TIGR00758">
    <property type="entry name" value="UDG_fam4"/>
    <property type="match status" value="1"/>
</dbReference>
<evidence type="ECO:0000256" key="7">
    <source>
        <dbReference type="ARBA" id="ARBA00022763"/>
    </source>
</evidence>
<organism evidence="13">
    <name type="scientific">hydrothermal vent metagenome</name>
    <dbReference type="NCBI Taxonomy" id="652676"/>
    <lineage>
        <taxon>unclassified sequences</taxon>
        <taxon>metagenomes</taxon>
        <taxon>ecological metagenomes</taxon>
    </lineage>
</organism>
<evidence type="ECO:0000256" key="2">
    <source>
        <dbReference type="ARBA" id="ARBA00006521"/>
    </source>
</evidence>
<feature type="domain" description="Uracil-DNA glycosylase-like" evidence="12">
    <location>
        <begin position="123"/>
        <end position="274"/>
    </location>
</feature>
<keyword evidence="8 13" id="KW-0378">Hydrolase</keyword>
<dbReference type="PANTHER" id="PTHR33693:SF1">
    <property type="entry name" value="TYPE-4 URACIL-DNA GLYCOSYLASE"/>
    <property type="match status" value="1"/>
</dbReference>
<keyword evidence="7" id="KW-0227">DNA damage</keyword>
<evidence type="ECO:0000256" key="3">
    <source>
        <dbReference type="ARBA" id="ARBA00012030"/>
    </source>
</evidence>
<proteinExistence type="inferred from homology"/>
<comment type="catalytic activity">
    <reaction evidence="1">
        <text>Hydrolyzes single-stranded DNA or mismatched double-stranded DNA and polynucleotides, releasing free uracil.</text>
        <dbReference type="EC" id="3.2.2.27"/>
    </reaction>
</comment>
<keyword evidence="11" id="KW-0234">DNA repair</keyword>
<keyword evidence="10" id="KW-0411">Iron-sulfur</keyword>
<dbReference type="GO" id="GO:0051539">
    <property type="term" value="F:4 iron, 4 sulfur cluster binding"/>
    <property type="evidence" value="ECO:0007669"/>
    <property type="project" value="UniProtKB-KW"/>
</dbReference>
<evidence type="ECO:0000256" key="4">
    <source>
        <dbReference type="ARBA" id="ARBA00019403"/>
    </source>
</evidence>
<comment type="similarity">
    <text evidence="2">Belongs to the uracil-DNA glycosylase (UDG) superfamily. Type 4 (UDGa) family.</text>
</comment>
<evidence type="ECO:0000256" key="10">
    <source>
        <dbReference type="ARBA" id="ARBA00023014"/>
    </source>
</evidence>
<dbReference type="GO" id="GO:0046872">
    <property type="term" value="F:metal ion binding"/>
    <property type="evidence" value="ECO:0007669"/>
    <property type="project" value="UniProtKB-KW"/>
</dbReference>
<sequence length="293" mass="32840">MAGMDISTENRLNDMPNHIEERDILSLLQWYMDSGVNETIDDLPQDWFELSQSLTKKTAPKPPIPTGQSGIMSKKIASMVSIEHIAQDAARLAASCDSLRELNDVIKNFNGCSLKKIATHTVFSDGNPDSDIMMIGEAPGVDEDRHGKAFLGENGQMLDRMLKAIGLSRKNDFYLTNILPWRPPGNRKPLAEEITICLPFIKRHIELFNPKLLILLGGISANSLMNSDLGITRLRGKWLEYELYGKTIPVRPLFHPAYLLKQPKAKADTWKDLLEIKAKIAEKTTRETGGKTE</sequence>
<keyword evidence="9" id="KW-0408">Iron</keyword>
<dbReference type="InterPro" id="IPR051536">
    <property type="entry name" value="UDG_Type-4/5"/>
</dbReference>
<evidence type="ECO:0000256" key="1">
    <source>
        <dbReference type="ARBA" id="ARBA00001400"/>
    </source>
</evidence>
<evidence type="ECO:0000256" key="8">
    <source>
        <dbReference type="ARBA" id="ARBA00022801"/>
    </source>
</evidence>
<dbReference type="EC" id="3.2.2.27" evidence="3"/>
<dbReference type="Gene3D" id="3.40.470.10">
    <property type="entry name" value="Uracil-DNA glycosylase-like domain"/>
    <property type="match status" value="1"/>
</dbReference>
<dbReference type="GO" id="GO:0006281">
    <property type="term" value="P:DNA repair"/>
    <property type="evidence" value="ECO:0007669"/>
    <property type="project" value="UniProtKB-KW"/>
</dbReference>
<gene>
    <name evidence="13" type="ORF">MNBD_ALPHA03-1339</name>
</gene>
<keyword evidence="6" id="KW-0479">Metal-binding</keyword>
<dbReference type="SMART" id="SM00986">
    <property type="entry name" value="UDG"/>
    <property type="match status" value="1"/>
</dbReference>
<dbReference type="Pfam" id="PF03167">
    <property type="entry name" value="UDG"/>
    <property type="match status" value="1"/>
</dbReference>
<evidence type="ECO:0000256" key="5">
    <source>
        <dbReference type="ARBA" id="ARBA00022485"/>
    </source>
</evidence>
<dbReference type="AlphaFoldDB" id="A0A3B1AS43"/>